<dbReference type="AlphaFoldDB" id="A0A6N2WA90"/>
<gene>
    <name evidence="1" type="ORF">CNLFYP112_00712</name>
</gene>
<evidence type="ECO:0008006" key="2">
    <source>
        <dbReference type="Google" id="ProtNLM"/>
    </source>
</evidence>
<dbReference type="InterPro" id="IPR021477">
    <property type="entry name" value="TVIIS_effector_SACOL2603_fam"/>
</dbReference>
<organism evidence="1">
    <name type="scientific">[Clostridium] nexile</name>
    <dbReference type="NCBI Taxonomy" id="29361"/>
    <lineage>
        <taxon>Bacteria</taxon>
        <taxon>Bacillati</taxon>
        <taxon>Bacillota</taxon>
        <taxon>Clostridia</taxon>
        <taxon>Lachnospirales</taxon>
        <taxon>Lachnospiraceae</taxon>
        <taxon>Tyzzerella</taxon>
    </lineage>
</organism>
<dbReference type="EMBL" id="CACRTG010000046">
    <property type="protein sequence ID" value="VYT37891.1"/>
    <property type="molecule type" value="Genomic_DNA"/>
</dbReference>
<proteinExistence type="predicted"/>
<sequence>MSNIQSNTQISASNSQRLLESGLALQRKEITKDNESNITAKASSIVTYERGNSLKISYQEALKLDADHIQELGKTFEELDAKISLLLAVGI</sequence>
<dbReference type="NCBIfam" id="TIGR04197">
    <property type="entry name" value="T7SS_SACOL2603"/>
    <property type="match status" value="1"/>
</dbReference>
<accession>A0A6N2WA90</accession>
<protein>
    <recommendedName>
        <fullName evidence="2">TIGR04197 family type VII secretion effector</fullName>
    </recommendedName>
</protein>
<name>A0A6N2WA90_9FIRM</name>
<reference evidence="1" key="1">
    <citation type="submission" date="2019-11" db="EMBL/GenBank/DDBJ databases">
        <authorList>
            <person name="Feng L."/>
        </authorList>
    </citation>
    <scope>NUCLEOTIDE SEQUENCE</scope>
    <source>
        <strain evidence="1">CnexileLFYP112</strain>
    </source>
</reference>
<evidence type="ECO:0000313" key="1">
    <source>
        <dbReference type="EMBL" id="VYT37891.1"/>
    </source>
</evidence>